<dbReference type="CTD" id="20322310"/>
<evidence type="ECO:0000313" key="2">
    <source>
        <dbReference type="EMBL" id="KER24146.1"/>
    </source>
</evidence>
<dbReference type="KEGG" id="ovi:T265_08131"/>
<gene>
    <name evidence="2" type="ORF">T265_08131</name>
</gene>
<keyword evidence="3" id="KW-1185">Reference proteome</keyword>
<dbReference type="AlphaFoldDB" id="A0A074ZA81"/>
<dbReference type="Proteomes" id="UP000054324">
    <property type="component" value="Unassembled WGS sequence"/>
</dbReference>
<feature type="region of interest" description="Disordered" evidence="1">
    <location>
        <begin position="69"/>
        <end position="102"/>
    </location>
</feature>
<organism evidence="2 3">
    <name type="scientific">Opisthorchis viverrini</name>
    <name type="common">Southeast Asian liver fluke</name>
    <dbReference type="NCBI Taxonomy" id="6198"/>
    <lineage>
        <taxon>Eukaryota</taxon>
        <taxon>Metazoa</taxon>
        <taxon>Spiralia</taxon>
        <taxon>Lophotrochozoa</taxon>
        <taxon>Platyhelminthes</taxon>
        <taxon>Trematoda</taxon>
        <taxon>Digenea</taxon>
        <taxon>Opisthorchiida</taxon>
        <taxon>Opisthorchiata</taxon>
        <taxon>Opisthorchiidae</taxon>
        <taxon>Opisthorchis</taxon>
    </lineage>
</organism>
<evidence type="ECO:0000313" key="3">
    <source>
        <dbReference type="Proteomes" id="UP000054324"/>
    </source>
</evidence>
<protein>
    <submittedName>
        <fullName evidence="2">Uncharacterized protein</fullName>
    </submittedName>
</protein>
<proteinExistence type="predicted"/>
<dbReference type="GeneID" id="20322310"/>
<dbReference type="RefSeq" id="XP_009172108.1">
    <property type="nucleotide sequence ID" value="XM_009173844.1"/>
</dbReference>
<feature type="compositionally biased region" description="Basic and acidic residues" evidence="1">
    <location>
        <begin position="80"/>
        <end position="91"/>
    </location>
</feature>
<name>A0A074ZA81_OPIVI</name>
<reference evidence="2 3" key="1">
    <citation type="submission" date="2013-11" db="EMBL/GenBank/DDBJ databases">
        <title>Opisthorchis viverrini - life in the bile duct.</title>
        <authorList>
            <person name="Young N.D."/>
            <person name="Nagarajan N."/>
            <person name="Lin S.J."/>
            <person name="Korhonen P.K."/>
            <person name="Jex A.R."/>
            <person name="Hall R.S."/>
            <person name="Safavi-Hemami H."/>
            <person name="Kaewkong W."/>
            <person name="Bertrand D."/>
            <person name="Gao S."/>
            <person name="Seet Q."/>
            <person name="Wongkham S."/>
            <person name="Teh B.T."/>
            <person name="Wongkham C."/>
            <person name="Intapan P.M."/>
            <person name="Maleewong W."/>
            <person name="Yang X."/>
            <person name="Hu M."/>
            <person name="Wang Z."/>
            <person name="Hofmann A."/>
            <person name="Sternberg P.W."/>
            <person name="Tan P."/>
            <person name="Wang J."/>
            <person name="Gasser R.B."/>
        </authorList>
    </citation>
    <scope>NUCLEOTIDE SEQUENCE [LARGE SCALE GENOMIC DNA]</scope>
</reference>
<feature type="compositionally biased region" description="Polar residues" evidence="1">
    <location>
        <begin position="69"/>
        <end position="79"/>
    </location>
</feature>
<evidence type="ECO:0000256" key="1">
    <source>
        <dbReference type="SAM" id="MobiDB-lite"/>
    </source>
</evidence>
<dbReference type="EMBL" id="KL596821">
    <property type="protein sequence ID" value="KER24146.1"/>
    <property type="molecule type" value="Genomic_DNA"/>
</dbReference>
<feature type="compositionally biased region" description="Polar residues" evidence="1">
    <location>
        <begin position="92"/>
        <end position="102"/>
    </location>
</feature>
<accession>A0A074ZA81</accession>
<sequence>MTSGKAQSSGQANITTAWNFSDWILRPEDVFRVPAFSPTICLWRCKTLAASMMYAFVKIDSRIVMKIGNTNTRGPTSDHSPTERAFIHDQTDTSSSNDAVRH</sequence>